<gene>
    <name evidence="1" type="ORF">LCGC14_2299440</name>
</gene>
<reference evidence="1" key="1">
    <citation type="journal article" date="2015" name="Nature">
        <title>Complex archaea that bridge the gap between prokaryotes and eukaryotes.</title>
        <authorList>
            <person name="Spang A."/>
            <person name="Saw J.H."/>
            <person name="Jorgensen S.L."/>
            <person name="Zaremba-Niedzwiedzka K."/>
            <person name="Martijn J."/>
            <person name="Lind A.E."/>
            <person name="van Eijk R."/>
            <person name="Schleper C."/>
            <person name="Guy L."/>
            <person name="Ettema T.J."/>
        </authorList>
    </citation>
    <scope>NUCLEOTIDE SEQUENCE</scope>
</reference>
<organism evidence="1">
    <name type="scientific">marine sediment metagenome</name>
    <dbReference type="NCBI Taxonomy" id="412755"/>
    <lineage>
        <taxon>unclassified sequences</taxon>
        <taxon>metagenomes</taxon>
        <taxon>ecological metagenomes</taxon>
    </lineage>
</organism>
<dbReference type="EMBL" id="LAZR01032383">
    <property type="protein sequence ID" value="KKL51044.1"/>
    <property type="molecule type" value="Genomic_DNA"/>
</dbReference>
<name>A0A0F9CPD7_9ZZZZ</name>
<protein>
    <submittedName>
        <fullName evidence="1">Uncharacterized protein</fullName>
    </submittedName>
</protein>
<evidence type="ECO:0000313" key="1">
    <source>
        <dbReference type="EMBL" id="KKL51044.1"/>
    </source>
</evidence>
<dbReference type="AlphaFoldDB" id="A0A0F9CPD7"/>
<sequence length="70" mass="7576">MPEPMGFSLEEAPCAQQFDYADCTLAFLTGKGAVLKTDEGHVGILIHRLSDDSEVPMTAFAPLWAPPDKP</sequence>
<comment type="caution">
    <text evidence="1">The sequence shown here is derived from an EMBL/GenBank/DDBJ whole genome shotgun (WGS) entry which is preliminary data.</text>
</comment>
<proteinExistence type="predicted"/>
<accession>A0A0F9CPD7</accession>